<sequence>MSSAVTCVRTDRRMTWSSRGGSWRPHKASRSLCSRATGSATAAAGPSFHQRHAVVRDHLRAQAPVVGEEAHHRAAGRRELVADLAELRLRVVFVGAFGLPAFRADFPFERGAPPDGLGVRLPGQLARADLHREEPQFRDGVDDLRVRRRPHRPEPERLGARPVEPPEDDAGRALGERRGEARVGEFLAERRRAGLQVDAAEPAAVPPQQRQPGAGVGEGDAPVAARGPEFGQREPPHEAVFQRRGPAVAGRDPGAGGVEVAEGDPGARGEQCGDFGVVAQAEPGEPVGERGRFGGDAGDPPSGCEVRAQHGQLRDGGPGFVAPPAKPAFGAPGPAARGRRLPARQRGERAGQLGFGVFLVHPQPRELFERGIELGGGFLRQPGGEQGPRLVDGQHGQHPDTLRGVEPARRVEVAQGTGDVAGEDARLPAAVGGLREDPFEAFFGGLPGADLLALVEIGEGEPDAPGVLVQHGAVEQRPGEHDELARLPQQRDGLVEAPEGFVHPADQDEDEPALLAQDPAPGVRDEGVGFIEQREPAGAVAERGFDGGVGAEHARGEVGPAGPFGRRLFRGQAEQFRGGADEAAADDGLAVVGRRDGTPVQVADPVFDLRGRDHGLPSRPEPSPSAEKDVPDRTSGPGESGTSRFQLSPRELKGTFLSCDALKGPFLACDASKVPFSPAGQSSDGRGAHRPRPAHGPHQDLHHPVRHSAHREPPFGIRRRRQRPGRRAHLDRVLGGRRQPAVQPHRPARLRAHVHHDRQALAVERDQPTLLGRAAGDRQPLLFADPHHLEVDVLQLDREPDLVHQRGGHRVGVFPQFAQSGQQPEVELVQRLVRAGWFDGGHSQSPSPLASSCSRRRARQRPLVGPILPLGMPSRAPTSA</sequence>
<dbReference type="RefSeq" id="WP_285460056.1">
    <property type="nucleotide sequence ID" value="NZ_CP127173.1"/>
</dbReference>
<dbReference type="EMBL" id="CP127173">
    <property type="protein sequence ID" value="WIV62351.1"/>
    <property type="molecule type" value="Genomic_DNA"/>
</dbReference>
<reference evidence="2 3" key="1">
    <citation type="submission" date="2023-06" db="EMBL/GenBank/DDBJ databases">
        <authorList>
            <person name="Oyuntsetseg B."/>
            <person name="Kim S.B."/>
        </authorList>
    </citation>
    <scope>NUCLEOTIDE SEQUENCE [LARGE SCALE GENOMIC DNA]</scope>
    <source>
        <strain evidence="2 3">2-2</strain>
    </source>
</reference>
<organism evidence="2 3">
    <name type="scientific">Amycolatopsis nalaikhensis</name>
    <dbReference type="NCBI Taxonomy" id="715472"/>
    <lineage>
        <taxon>Bacteria</taxon>
        <taxon>Bacillati</taxon>
        <taxon>Actinomycetota</taxon>
        <taxon>Actinomycetes</taxon>
        <taxon>Pseudonocardiales</taxon>
        <taxon>Pseudonocardiaceae</taxon>
        <taxon>Amycolatopsis</taxon>
    </lineage>
</organism>
<feature type="compositionally biased region" description="Low complexity" evidence="1">
    <location>
        <begin position="320"/>
        <end position="336"/>
    </location>
</feature>
<feature type="compositionally biased region" description="Basic residues" evidence="1">
    <location>
        <begin position="717"/>
        <end position="727"/>
    </location>
</feature>
<evidence type="ECO:0000313" key="3">
    <source>
        <dbReference type="Proteomes" id="UP001227101"/>
    </source>
</evidence>
<feature type="region of interest" description="Disordered" evidence="1">
    <location>
        <begin position="839"/>
        <end position="880"/>
    </location>
</feature>
<feature type="compositionally biased region" description="Basic and acidic residues" evidence="1">
    <location>
        <begin position="607"/>
        <end position="616"/>
    </location>
</feature>
<feature type="compositionally biased region" description="Low complexity" evidence="1">
    <location>
        <begin position="843"/>
        <end position="853"/>
    </location>
</feature>
<feature type="region of interest" description="Disordered" evidence="1">
    <location>
        <begin position="677"/>
        <end position="729"/>
    </location>
</feature>
<feature type="compositionally biased region" description="Basic and acidic residues" evidence="1">
    <location>
        <begin position="169"/>
        <end position="178"/>
    </location>
</feature>
<evidence type="ECO:0000256" key="1">
    <source>
        <dbReference type="SAM" id="MobiDB-lite"/>
    </source>
</evidence>
<name>A0ABY8Y405_9PSEU</name>
<evidence type="ECO:0000313" key="2">
    <source>
        <dbReference type="EMBL" id="WIV62351.1"/>
    </source>
</evidence>
<keyword evidence="3" id="KW-1185">Reference proteome</keyword>
<feature type="region of interest" description="Disordered" evidence="1">
    <location>
        <begin position="131"/>
        <end position="178"/>
    </location>
</feature>
<dbReference type="Proteomes" id="UP001227101">
    <property type="component" value="Chromosome"/>
</dbReference>
<feature type="compositionally biased region" description="Basic and acidic residues" evidence="1">
    <location>
        <begin position="131"/>
        <end position="145"/>
    </location>
</feature>
<feature type="region of interest" description="Disordered" evidence="1">
    <location>
        <begin position="245"/>
        <end position="339"/>
    </location>
</feature>
<gene>
    <name evidence="2" type="ORF">QP939_17620</name>
</gene>
<protein>
    <submittedName>
        <fullName evidence="2">Uncharacterized protein</fullName>
    </submittedName>
</protein>
<feature type="region of interest" description="Disordered" evidence="1">
    <location>
        <begin position="199"/>
        <end position="221"/>
    </location>
</feature>
<proteinExistence type="predicted"/>
<feature type="region of interest" description="Disordered" evidence="1">
    <location>
        <begin position="595"/>
        <end position="649"/>
    </location>
</feature>
<accession>A0ABY8Y405</accession>